<evidence type="ECO:0000259" key="4">
    <source>
        <dbReference type="PROSITE" id="PS50995"/>
    </source>
</evidence>
<keyword evidence="1" id="KW-0805">Transcription regulation</keyword>
<dbReference type="GO" id="GO:0003700">
    <property type="term" value="F:DNA-binding transcription factor activity"/>
    <property type="evidence" value="ECO:0007669"/>
    <property type="project" value="InterPro"/>
</dbReference>
<evidence type="ECO:0000256" key="3">
    <source>
        <dbReference type="ARBA" id="ARBA00023163"/>
    </source>
</evidence>
<dbReference type="AlphaFoldDB" id="A0A916RI38"/>
<dbReference type="SMART" id="SM00347">
    <property type="entry name" value="HTH_MARR"/>
    <property type="match status" value="1"/>
</dbReference>
<evidence type="ECO:0000256" key="1">
    <source>
        <dbReference type="ARBA" id="ARBA00023015"/>
    </source>
</evidence>
<name>A0A916RI38_9HYPH</name>
<dbReference type="Gene3D" id="1.10.10.10">
    <property type="entry name" value="Winged helix-like DNA-binding domain superfamily/Winged helix DNA-binding domain"/>
    <property type="match status" value="1"/>
</dbReference>
<dbReference type="RefSeq" id="WP_188719648.1">
    <property type="nucleotide sequence ID" value="NZ_BMIF01000002.1"/>
</dbReference>
<comment type="caution">
    <text evidence="5">The sequence shown here is derived from an EMBL/GenBank/DDBJ whole genome shotgun (WGS) entry which is preliminary data.</text>
</comment>
<accession>A0A916RI38</accession>
<keyword evidence="3" id="KW-0804">Transcription</keyword>
<dbReference type="PANTHER" id="PTHR42756">
    <property type="entry name" value="TRANSCRIPTIONAL REGULATOR, MARR"/>
    <property type="match status" value="1"/>
</dbReference>
<dbReference type="PROSITE" id="PS01117">
    <property type="entry name" value="HTH_MARR_1"/>
    <property type="match status" value="1"/>
</dbReference>
<dbReference type="InterPro" id="IPR023187">
    <property type="entry name" value="Tscrpt_reg_MarR-type_CS"/>
</dbReference>
<organism evidence="5 6">
    <name type="scientific">Nitratireductor aestuarii</name>
    <dbReference type="NCBI Taxonomy" id="1735103"/>
    <lineage>
        <taxon>Bacteria</taxon>
        <taxon>Pseudomonadati</taxon>
        <taxon>Pseudomonadota</taxon>
        <taxon>Alphaproteobacteria</taxon>
        <taxon>Hyphomicrobiales</taxon>
        <taxon>Phyllobacteriaceae</taxon>
        <taxon>Nitratireductor</taxon>
    </lineage>
</organism>
<dbReference type="SUPFAM" id="SSF46785">
    <property type="entry name" value="Winged helix' DNA-binding domain"/>
    <property type="match status" value="1"/>
</dbReference>
<dbReference type="PANTHER" id="PTHR42756:SF1">
    <property type="entry name" value="TRANSCRIPTIONAL REPRESSOR OF EMRAB OPERON"/>
    <property type="match status" value="1"/>
</dbReference>
<dbReference type="GO" id="GO:0003677">
    <property type="term" value="F:DNA binding"/>
    <property type="evidence" value="ECO:0007669"/>
    <property type="project" value="UniProtKB-KW"/>
</dbReference>
<dbReference type="PRINTS" id="PR00598">
    <property type="entry name" value="HTHMARR"/>
</dbReference>
<reference evidence="5" key="2">
    <citation type="submission" date="2020-09" db="EMBL/GenBank/DDBJ databases">
        <authorList>
            <person name="Sun Q."/>
            <person name="Zhou Y."/>
        </authorList>
    </citation>
    <scope>NUCLEOTIDE SEQUENCE</scope>
    <source>
        <strain evidence="5">CGMCC 1.15320</strain>
    </source>
</reference>
<keyword evidence="2" id="KW-0238">DNA-binding</keyword>
<dbReference type="InterPro" id="IPR000835">
    <property type="entry name" value="HTH_MarR-typ"/>
</dbReference>
<feature type="domain" description="HTH marR-type" evidence="4">
    <location>
        <begin position="7"/>
        <end position="141"/>
    </location>
</feature>
<dbReference type="InterPro" id="IPR036390">
    <property type="entry name" value="WH_DNA-bd_sf"/>
</dbReference>
<proteinExistence type="predicted"/>
<evidence type="ECO:0000313" key="5">
    <source>
        <dbReference type="EMBL" id="GGA56754.1"/>
    </source>
</evidence>
<protein>
    <submittedName>
        <fullName evidence="5">MarR family transcriptional regulator</fullName>
    </submittedName>
</protein>
<reference evidence="5" key="1">
    <citation type="journal article" date="2014" name="Int. J. Syst. Evol. Microbiol.">
        <title>Complete genome sequence of Corynebacterium casei LMG S-19264T (=DSM 44701T), isolated from a smear-ripened cheese.</title>
        <authorList>
            <consortium name="US DOE Joint Genome Institute (JGI-PGF)"/>
            <person name="Walter F."/>
            <person name="Albersmeier A."/>
            <person name="Kalinowski J."/>
            <person name="Ruckert C."/>
        </authorList>
    </citation>
    <scope>NUCLEOTIDE SEQUENCE</scope>
    <source>
        <strain evidence="5">CGMCC 1.15320</strain>
    </source>
</reference>
<dbReference type="EMBL" id="BMIF01000002">
    <property type="protein sequence ID" value="GGA56754.1"/>
    <property type="molecule type" value="Genomic_DNA"/>
</dbReference>
<dbReference type="Pfam" id="PF01047">
    <property type="entry name" value="MarR"/>
    <property type="match status" value="1"/>
</dbReference>
<dbReference type="Proteomes" id="UP000636264">
    <property type="component" value="Unassembled WGS sequence"/>
</dbReference>
<evidence type="ECO:0000313" key="6">
    <source>
        <dbReference type="Proteomes" id="UP000636264"/>
    </source>
</evidence>
<dbReference type="PROSITE" id="PS50995">
    <property type="entry name" value="HTH_MARR_2"/>
    <property type="match status" value="1"/>
</dbReference>
<gene>
    <name evidence="5" type="ORF">GCM10011385_07790</name>
</gene>
<keyword evidence="6" id="KW-1185">Reference proteome</keyword>
<dbReference type="InterPro" id="IPR036388">
    <property type="entry name" value="WH-like_DNA-bd_sf"/>
</dbReference>
<sequence>MPNRIDPDGIGFLIGDLSRMIRADIDRRIEAAGIGLTPGEARTLAYIARYSQGRQNMLAERMGLEAMTLSSYLDRLERQGFVQRTTDPSDRRAKIVELTHAAEAALETIFRVADEVRLRARGNMNEEEWHLLHEQLKEIRDNFSAD</sequence>
<evidence type="ECO:0000256" key="2">
    <source>
        <dbReference type="ARBA" id="ARBA00023125"/>
    </source>
</evidence>